<evidence type="ECO:0000313" key="6">
    <source>
        <dbReference type="Proteomes" id="UP001370490"/>
    </source>
</evidence>
<dbReference type="GO" id="GO:0009451">
    <property type="term" value="P:RNA modification"/>
    <property type="evidence" value="ECO:0007669"/>
    <property type="project" value="InterPro"/>
</dbReference>
<dbReference type="InterPro" id="IPR046960">
    <property type="entry name" value="PPR_At4g14850-like_plant"/>
</dbReference>
<dbReference type="Pfam" id="PF13041">
    <property type="entry name" value="PPR_2"/>
    <property type="match status" value="1"/>
</dbReference>
<dbReference type="Pfam" id="PF20431">
    <property type="entry name" value="E_motif"/>
    <property type="match status" value="1"/>
</dbReference>
<evidence type="ECO:0000313" key="5">
    <source>
        <dbReference type="EMBL" id="KAK6922667.1"/>
    </source>
</evidence>
<proteinExistence type="inferred from homology"/>
<keyword evidence="2" id="KW-0677">Repeat</keyword>
<dbReference type="NCBIfam" id="TIGR00756">
    <property type="entry name" value="PPR"/>
    <property type="match status" value="2"/>
</dbReference>
<dbReference type="PANTHER" id="PTHR47926">
    <property type="entry name" value="PENTATRICOPEPTIDE REPEAT-CONTAINING PROTEIN"/>
    <property type="match status" value="1"/>
</dbReference>
<reference evidence="5 6" key="1">
    <citation type="submission" date="2023-12" db="EMBL/GenBank/DDBJ databases">
        <title>A high-quality genome assembly for Dillenia turbinata (Dilleniales).</title>
        <authorList>
            <person name="Chanderbali A."/>
        </authorList>
    </citation>
    <scope>NUCLEOTIDE SEQUENCE [LARGE SCALE GENOMIC DNA]</scope>
    <source>
        <strain evidence="5">LSX21</strain>
        <tissue evidence="5">Leaf</tissue>
    </source>
</reference>
<gene>
    <name evidence="5" type="ORF">RJ641_010971</name>
</gene>
<dbReference type="InterPro" id="IPR032867">
    <property type="entry name" value="DYW_dom"/>
</dbReference>
<dbReference type="GO" id="GO:0003723">
    <property type="term" value="F:RNA binding"/>
    <property type="evidence" value="ECO:0007669"/>
    <property type="project" value="InterPro"/>
</dbReference>
<dbReference type="Gene3D" id="1.25.40.10">
    <property type="entry name" value="Tetratricopeptide repeat domain"/>
    <property type="match status" value="2"/>
</dbReference>
<comment type="similarity">
    <text evidence="1">Belongs to the PPR family. PCMP-H subfamily.</text>
</comment>
<sequence length="319" mass="35676">MKDIVAWTAMVTGYAQNAKPKEALEVFERMLDSGVGVDEVTLVGVVSACAQLGAAKYAEWVRDIADRSGFDPTKNVVVGSAFIDMYTKCGKLEDAYWVFRGMTERNVFSYSSMIVGFAMHGMWDDVSRVRMLMRKKGFKKNPACSMVEGQKGVIHEFFAGDMNHPKSVEIKKALEDLLARLKHQGYQPNLSSVPYNISDDQKKQLLMAHSEKLALAFGLISSCAGCVIRIVKNLRICEDCHVVMCGASEITGREIIIRDNLRFHHFRDGKCSCGNFWKPPETCCSRTAFPKLHHWMVKIVTHDAKGLGLNSYWGCDALS</sequence>
<dbReference type="EMBL" id="JBAMMX010000018">
    <property type="protein sequence ID" value="KAK6922667.1"/>
    <property type="molecule type" value="Genomic_DNA"/>
</dbReference>
<dbReference type="AlphaFoldDB" id="A0AAN8Z307"/>
<dbReference type="PROSITE" id="PS51375">
    <property type="entry name" value="PPR"/>
    <property type="match status" value="2"/>
</dbReference>
<feature type="repeat" description="PPR" evidence="3">
    <location>
        <begin position="106"/>
        <end position="140"/>
    </location>
</feature>
<name>A0AAN8Z307_9MAGN</name>
<dbReference type="Pfam" id="PF20430">
    <property type="entry name" value="Eplus_motif"/>
    <property type="match status" value="1"/>
</dbReference>
<evidence type="ECO:0000256" key="2">
    <source>
        <dbReference type="ARBA" id="ARBA00022737"/>
    </source>
</evidence>
<dbReference type="InterPro" id="IPR046848">
    <property type="entry name" value="E_motif"/>
</dbReference>
<dbReference type="Pfam" id="PF01535">
    <property type="entry name" value="PPR"/>
    <property type="match status" value="1"/>
</dbReference>
<evidence type="ECO:0000256" key="1">
    <source>
        <dbReference type="ARBA" id="ARBA00006643"/>
    </source>
</evidence>
<comment type="caution">
    <text evidence="5">The sequence shown here is derived from an EMBL/GenBank/DDBJ whole genome shotgun (WGS) entry which is preliminary data.</text>
</comment>
<evidence type="ECO:0000259" key="4">
    <source>
        <dbReference type="Pfam" id="PF14432"/>
    </source>
</evidence>
<feature type="domain" description="DYW" evidence="4">
    <location>
        <begin position="185"/>
        <end position="277"/>
    </location>
</feature>
<feature type="repeat" description="PPR" evidence="3">
    <location>
        <begin position="3"/>
        <end position="37"/>
    </location>
</feature>
<dbReference type="InterPro" id="IPR011990">
    <property type="entry name" value="TPR-like_helical_dom_sf"/>
</dbReference>
<dbReference type="Pfam" id="PF14432">
    <property type="entry name" value="DYW_deaminase"/>
    <property type="match status" value="1"/>
</dbReference>
<keyword evidence="6" id="KW-1185">Reference proteome</keyword>
<dbReference type="PANTHER" id="PTHR47926:SF523">
    <property type="entry name" value="DYW DOMAIN-CONTAINING PROTEIN"/>
    <property type="match status" value="1"/>
</dbReference>
<protein>
    <submittedName>
        <fullName evidence="5">Pentatricopeptide repeat</fullName>
    </submittedName>
</protein>
<dbReference type="InterPro" id="IPR046849">
    <property type="entry name" value="E2_motif"/>
</dbReference>
<dbReference type="Proteomes" id="UP001370490">
    <property type="component" value="Unassembled WGS sequence"/>
</dbReference>
<dbReference type="GO" id="GO:0008270">
    <property type="term" value="F:zinc ion binding"/>
    <property type="evidence" value="ECO:0007669"/>
    <property type="project" value="InterPro"/>
</dbReference>
<dbReference type="InterPro" id="IPR002885">
    <property type="entry name" value="PPR_rpt"/>
</dbReference>
<organism evidence="5 6">
    <name type="scientific">Dillenia turbinata</name>
    <dbReference type="NCBI Taxonomy" id="194707"/>
    <lineage>
        <taxon>Eukaryota</taxon>
        <taxon>Viridiplantae</taxon>
        <taxon>Streptophyta</taxon>
        <taxon>Embryophyta</taxon>
        <taxon>Tracheophyta</taxon>
        <taxon>Spermatophyta</taxon>
        <taxon>Magnoliopsida</taxon>
        <taxon>eudicotyledons</taxon>
        <taxon>Gunneridae</taxon>
        <taxon>Pentapetalae</taxon>
        <taxon>Dilleniales</taxon>
        <taxon>Dilleniaceae</taxon>
        <taxon>Dillenia</taxon>
    </lineage>
</organism>
<evidence type="ECO:0000256" key="3">
    <source>
        <dbReference type="PROSITE-ProRule" id="PRU00708"/>
    </source>
</evidence>
<accession>A0AAN8Z307</accession>